<accession>A0A0B7AD94</accession>
<keyword evidence="3" id="KW-0597">Phosphoprotein</keyword>
<sequence length="455" mass="51367">MLRRKEILKTSGTKRSLDGGPITPNTQPLWDQYKDARETLLEEEVLGTEENVIEVLPAFDGSRKTKKKKKRSKDDDVVKKWADSDDEHAADFDIVDPSWAGKFDDDKSEDSDEETLKAHSHNIIAESLSLPYSSLDFKRVTDGNKEEPCKASLRSVEFHPTATVLLTGGPDNTVRLFAVDGSKNRKIHSVFFDRTPVFCTHFSRGGSEIIIGSKHKSFYVYDMEGDNGVTFRPKLKGLEVSTMSEFVVSPDNRFIAFLGSYGYVHLFSQQSKELIDSVKMNGEVNSVSFSKDGRFMYTFGSEGHVYVWDMNTRDCCHHFSDEGCINGSSVTVSPDDKYLVCGSSSGIVSIYDRETAMLSRTPKPLQYIKNLTTRCSGVLFNNQSEILAIRSKDIEKAVRLVHFPSMTVLPNFPEQFDNDMKLLMCMDFSPSSGYLALGNNKGRCLLYRLHHYKKY</sequence>
<dbReference type="PANTHER" id="PTHR18359:SF0">
    <property type="entry name" value="U3 SMALL NUCLEOLAR RNA-ASSOCIATED PROTEIN 18 HOMOLOG"/>
    <property type="match status" value="1"/>
</dbReference>
<dbReference type="AlphaFoldDB" id="A0A0B7AD94"/>
<evidence type="ECO:0000256" key="8">
    <source>
        <dbReference type="ARBA" id="ARBA00058527"/>
    </source>
</evidence>
<evidence type="ECO:0000256" key="7">
    <source>
        <dbReference type="ARBA" id="ARBA00025767"/>
    </source>
</evidence>
<dbReference type="InterPro" id="IPR001680">
    <property type="entry name" value="WD40_rpt"/>
</dbReference>
<keyword evidence="6" id="KW-0539">Nucleus</keyword>
<reference evidence="13" key="1">
    <citation type="submission" date="2014-12" db="EMBL/GenBank/DDBJ databases">
        <title>Insight into the proteome of Arion vulgaris.</title>
        <authorList>
            <person name="Aradska J."/>
            <person name="Bulat T."/>
            <person name="Smidak R."/>
            <person name="Sarate P."/>
            <person name="Gangsoo J."/>
            <person name="Sialana F."/>
            <person name="Bilban M."/>
            <person name="Lubec G."/>
        </authorList>
    </citation>
    <scope>NUCLEOTIDE SEQUENCE</scope>
    <source>
        <tissue evidence="13">Skin</tissue>
    </source>
</reference>
<evidence type="ECO:0000256" key="2">
    <source>
        <dbReference type="ARBA" id="ARBA00022552"/>
    </source>
</evidence>
<dbReference type="InterPro" id="IPR015943">
    <property type="entry name" value="WD40/YVTN_repeat-like_dom_sf"/>
</dbReference>
<name>A0A0B7AD94_9EUPU</name>
<evidence type="ECO:0000256" key="11">
    <source>
        <dbReference type="PROSITE-ProRule" id="PRU00221"/>
    </source>
</evidence>
<dbReference type="PANTHER" id="PTHR18359">
    <property type="entry name" value="WD-REPEAT PROTEIN-RELATED"/>
    <property type="match status" value="1"/>
</dbReference>
<feature type="region of interest" description="Disordered" evidence="12">
    <location>
        <begin position="63"/>
        <end position="82"/>
    </location>
</feature>
<dbReference type="GO" id="GO:0006364">
    <property type="term" value="P:rRNA processing"/>
    <property type="evidence" value="ECO:0007669"/>
    <property type="project" value="UniProtKB-KW"/>
</dbReference>
<comment type="function">
    <text evidence="8">Part of the small subunit (SSU) processome, first precursor of the small eukaryotic ribosomal subunit. During the assembly of the SSU processome in the nucleolus, many ribosome biogenesis factors, an RNA chaperone and ribosomal proteins associate with the nascent pre-rRNA and work in concert to generate RNA folding, modifications, rearrangements and cleavage as well as targeted degradation of pre-ribosomal RNA by the RNA exosome. Involved in nucleolar processing of pre-18S ribosomal RNA.</text>
</comment>
<gene>
    <name evidence="13" type="primary">ORF107717</name>
</gene>
<evidence type="ECO:0000256" key="1">
    <source>
        <dbReference type="ARBA" id="ARBA00004604"/>
    </source>
</evidence>
<evidence type="ECO:0000256" key="10">
    <source>
        <dbReference type="ARBA" id="ARBA00075773"/>
    </source>
</evidence>
<feature type="repeat" description="WD" evidence="11">
    <location>
        <begin position="277"/>
        <end position="312"/>
    </location>
</feature>
<dbReference type="SUPFAM" id="SSF50978">
    <property type="entry name" value="WD40 repeat-like"/>
    <property type="match status" value="1"/>
</dbReference>
<dbReference type="Pfam" id="PF00400">
    <property type="entry name" value="WD40"/>
    <property type="match status" value="1"/>
</dbReference>
<comment type="subcellular location">
    <subcellularLocation>
        <location evidence="1">Nucleus</location>
        <location evidence="1">Nucleolus</location>
    </subcellularLocation>
</comment>
<dbReference type="SMART" id="SM00320">
    <property type="entry name" value="WD40"/>
    <property type="match status" value="5"/>
</dbReference>
<evidence type="ECO:0000313" key="13">
    <source>
        <dbReference type="EMBL" id="CEK77991.1"/>
    </source>
</evidence>
<protein>
    <recommendedName>
        <fullName evidence="9">U3 small nucleolar RNA-associated protein 18 homolog</fullName>
    </recommendedName>
    <alternativeName>
        <fullName evidence="10">WD repeat-containing protein 50</fullName>
    </alternativeName>
</protein>
<dbReference type="GO" id="GO:0032040">
    <property type="term" value="C:small-subunit processome"/>
    <property type="evidence" value="ECO:0007669"/>
    <property type="project" value="TreeGrafter"/>
</dbReference>
<proteinExistence type="inferred from homology"/>
<evidence type="ECO:0000256" key="5">
    <source>
        <dbReference type="ARBA" id="ARBA00022737"/>
    </source>
</evidence>
<keyword evidence="4 11" id="KW-0853">WD repeat</keyword>
<dbReference type="InterPro" id="IPR036322">
    <property type="entry name" value="WD40_repeat_dom_sf"/>
</dbReference>
<feature type="region of interest" description="Disordered" evidence="12">
    <location>
        <begin position="1"/>
        <end position="30"/>
    </location>
</feature>
<evidence type="ECO:0000256" key="4">
    <source>
        <dbReference type="ARBA" id="ARBA00022574"/>
    </source>
</evidence>
<keyword evidence="2" id="KW-0698">rRNA processing</keyword>
<evidence type="ECO:0000256" key="6">
    <source>
        <dbReference type="ARBA" id="ARBA00023242"/>
    </source>
</evidence>
<evidence type="ECO:0000256" key="3">
    <source>
        <dbReference type="ARBA" id="ARBA00022553"/>
    </source>
</evidence>
<keyword evidence="5" id="KW-0677">Repeat</keyword>
<dbReference type="GO" id="GO:0034388">
    <property type="term" value="C:Pwp2p-containing subcomplex of 90S preribosome"/>
    <property type="evidence" value="ECO:0007669"/>
    <property type="project" value="TreeGrafter"/>
</dbReference>
<dbReference type="PROSITE" id="PS50082">
    <property type="entry name" value="WD_REPEATS_2"/>
    <property type="match status" value="1"/>
</dbReference>
<evidence type="ECO:0000256" key="9">
    <source>
        <dbReference type="ARBA" id="ARBA00074442"/>
    </source>
</evidence>
<dbReference type="Gene3D" id="2.130.10.10">
    <property type="entry name" value="YVTN repeat-like/Quinoprotein amine dehydrogenase"/>
    <property type="match status" value="1"/>
</dbReference>
<evidence type="ECO:0000256" key="12">
    <source>
        <dbReference type="SAM" id="MobiDB-lite"/>
    </source>
</evidence>
<dbReference type="FunFam" id="2.130.10.10:FF:000121">
    <property type="entry name" value="U3 small nucleolar RNA-associated protein 18 homolog"/>
    <property type="match status" value="1"/>
</dbReference>
<feature type="compositionally biased region" description="Basic and acidic residues" evidence="12">
    <location>
        <begin position="72"/>
        <end position="82"/>
    </location>
</feature>
<dbReference type="Pfam" id="PF02239">
    <property type="entry name" value="Cytochrom_D1"/>
    <property type="match status" value="1"/>
</dbReference>
<dbReference type="InterPro" id="IPR045161">
    <property type="entry name" value="Utp18"/>
</dbReference>
<comment type="similarity">
    <text evidence="7">Belongs to the WD repeat UTP18 family.</text>
</comment>
<dbReference type="EMBL" id="HACG01031126">
    <property type="protein sequence ID" value="CEK77991.1"/>
    <property type="molecule type" value="Transcribed_RNA"/>
</dbReference>
<organism evidence="13">
    <name type="scientific">Arion vulgaris</name>
    <dbReference type="NCBI Taxonomy" id="1028688"/>
    <lineage>
        <taxon>Eukaryota</taxon>
        <taxon>Metazoa</taxon>
        <taxon>Spiralia</taxon>
        <taxon>Lophotrochozoa</taxon>
        <taxon>Mollusca</taxon>
        <taxon>Gastropoda</taxon>
        <taxon>Heterobranchia</taxon>
        <taxon>Euthyneura</taxon>
        <taxon>Panpulmonata</taxon>
        <taxon>Eupulmonata</taxon>
        <taxon>Stylommatophora</taxon>
        <taxon>Helicina</taxon>
        <taxon>Arionoidea</taxon>
        <taxon>Arionidae</taxon>
        <taxon>Arion</taxon>
    </lineage>
</organism>